<sequence>MTEAQSQAIMDCWFGTAKPIVNQKRTWGEDRAEGPRDPEITARGSRRSGCFDCVAENQDCFAIGWDETRRWIVKLQMADAARVVAQGGSLIALHGCMSWSSRHVYVDREERWYIKMKYTSFYISQLLLMNKDQ</sequence>
<protein>
    <submittedName>
        <fullName evidence="1">Uncharacterized protein</fullName>
    </submittedName>
</protein>
<gene>
    <name evidence="1" type="ORF">ASPWEDRAFT_567999</name>
</gene>
<evidence type="ECO:0000313" key="2">
    <source>
        <dbReference type="Proteomes" id="UP000184383"/>
    </source>
</evidence>
<dbReference type="EMBL" id="KV878213">
    <property type="protein sequence ID" value="OJJ34239.1"/>
    <property type="molecule type" value="Genomic_DNA"/>
</dbReference>
<organism evidence="1 2">
    <name type="scientific">Aspergillus wentii DTO 134E9</name>
    <dbReference type="NCBI Taxonomy" id="1073089"/>
    <lineage>
        <taxon>Eukaryota</taxon>
        <taxon>Fungi</taxon>
        <taxon>Dikarya</taxon>
        <taxon>Ascomycota</taxon>
        <taxon>Pezizomycotina</taxon>
        <taxon>Eurotiomycetes</taxon>
        <taxon>Eurotiomycetidae</taxon>
        <taxon>Eurotiales</taxon>
        <taxon>Aspergillaceae</taxon>
        <taxon>Aspergillus</taxon>
        <taxon>Aspergillus subgen. Cremei</taxon>
    </lineage>
</organism>
<dbReference type="GeneID" id="63754156"/>
<dbReference type="RefSeq" id="XP_040687915.1">
    <property type="nucleotide sequence ID" value="XM_040838308.1"/>
</dbReference>
<dbReference type="VEuPathDB" id="FungiDB:ASPWEDRAFT_567999"/>
<proteinExistence type="predicted"/>
<name>A0A1L9RH26_ASPWE</name>
<dbReference type="Proteomes" id="UP000184383">
    <property type="component" value="Unassembled WGS sequence"/>
</dbReference>
<reference evidence="2" key="1">
    <citation type="journal article" date="2017" name="Genome Biol.">
        <title>Comparative genomics reveals high biological diversity and specific adaptations in the industrially and medically important fungal genus Aspergillus.</title>
        <authorList>
            <person name="de Vries R.P."/>
            <person name="Riley R."/>
            <person name="Wiebenga A."/>
            <person name="Aguilar-Osorio G."/>
            <person name="Amillis S."/>
            <person name="Uchima C.A."/>
            <person name="Anderluh G."/>
            <person name="Asadollahi M."/>
            <person name="Askin M."/>
            <person name="Barry K."/>
            <person name="Battaglia E."/>
            <person name="Bayram O."/>
            <person name="Benocci T."/>
            <person name="Braus-Stromeyer S.A."/>
            <person name="Caldana C."/>
            <person name="Canovas D."/>
            <person name="Cerqueira G.C."/>
            <person name="Chen F."/>
            <person name="Chen W."/>
            <person name="Choi C."/>
            <person name="Clum A."/>
            <person name="Dos Santos R.A."/>
            <person name="Damasio A.R."/>
            <person name="Diallinas G."/>
            <person name="Emri T."/>
            <person name="Fekete E."/>
            <person name="Flipphi M."/>
            <person name="Freyberg S."/>
            <person name="Gallo A."/>
            <person name="Gournas C."/>
            <person name="Habgood R."/>
            <person name="Hainaut M."/>
            <person name="Harispe M.L."/>
            <person name="Henrissat B."/>
            <person name="Hilden K.S."/>
            <person name="Hope R."/>
            <person name="Hossain A."/>
            <person name="Karabika E."/>
            <person name="Karaffa L."/>
            <person name="Karanyi Z."/>
            <person name="Krasevec N."/>
            <person name="Kuo A."/>
            <person name="Kusch H."/>
            <person name="LaButti K."/>
            <person name="Lagendijk E.L."/>
            <person name="Lapidus A."/>
            <person name="Levasseur A."/>
            <person name="Lindquist E."/>
            <person name="Lipzen A."/>
            <person name="Logrieco A.F."/>
            <person name="MacCabe A."/>
            <person name="Maekelae M.R."/>
            <person name="Malavazi I."/>
            <person name="Melin P."/>
            <person name="Meyer V."/>
            <person name="Mielnichuk N."/>
            <person name="Miskei M."/>
            <person name="Molnar A.P."/>
            <person name="Mule G."/>
            <person name="Ngan C.Y."/>
            <person name="Orejas M."/>
            <person name="Orosz E."/>
            <person name="Ouedraogo J.P."/>
            <person name="Overkamp K.M."/>
            <person name="Park H.-S."/>
            <person name="Perrone G."/>
            <person name="Piumi F."/>
            <person name="Punt P.J."/>
            <person name="Ram A.F."/>
            <person name="Ramon A."/>
            <person name="Rauscher S."/>
            <person name="Record E."/>
            <person name="Riano-Pachon D.M."/>
            <person name="Robert V."/>
            <person name="Roehrig J."/>
            <person name="Ruller R."/>
            <person name="Salamov A."/>
            <person name="Salih N.S."/>
            <person name="Samson R.A."/>
            <person name="Sandor E."/>
            <person name="Sanguinetti M."/>
            <person name="Schuetze T."/>
            <person name="Sepcic K."/>
            <person name="Shelest E."/>
            <person name="Sherlock G."/>
            <person name="Sophianopoulou V."/>
            <person name="Squina F.M."/>
            <person name="Sun H."/>
            <person name="Susca A."/>
            <person name="Todd R.B."/>
            <person name="Tsang A."/>
            <person name="Unkles S.E."/>
            <person name="van de Wiele N."/>
            <person name="van Rossen-Uffink D."/>
            <person name="Oliveira J.V."/>
            <person name="Vesth T.C."/>
            <person name="Visser J."/>
            <person name="Yu J.-H."/>
            <person name="Zhou M."/>
            <person name="Andersen M.R."/>
            <person name="Archer D.B."/>
            <person name="Baker S.E."/>
            <person name="Benoit I."/>
            <person name="Brakhage A.A."/>
            <person name="Braus G.H."/>
            <person name="Fischer R."/>
            <person name="Frisvad J.C."/>
            <person name="Goldman G.H."/>
            <person name="Houbraken J."/>
            <person name="Oakley B."/>
            <person name="Pocsi I."/>
            <person name="Scazzocchio C."/>
            <person name="Seiboth B."/>
            <person name="vanKuyk P.A."/>
            <person name="Wortman J."/>
            <person name="Dyer P.S."/>
            <person name="Grigoriev I.V."/>
        </authorList>
    </citation>
    <scope>NUCLEOTIDE SEQUENCE [LARGE SCALE GENOMIC DNA]</scope>
    <source>
        <strain evidence="2">DTO 134E9</strain>
    </source>
</reference>
<dbReference type="AlphaFoldDB" id="A0A1L9RH26"/>
<accession>A0A1L9RH26</accession>
<evidence type="ECO:0000313" key="1">
    <source>
        <dbReference type="EMBL" id="OJJ34239.1"/>
    </source>
</evidence>
<keyword evidence="2" id="KW-1185">Reference proteome</keyword>